<feature type="domain" description="ABC transporter" evidence="8">
    <location>
        <begin position="9"/>
        <end position="259"/>
    </location>
</feature>
<proteinExistence type="inferred from homology"/>
<dbReference type="Pfam" id="PF08352">
    <property type="entry name" value="oligo_HPY"/>
    <property type="match status" value="1"/>
</dbReference>
<dbReference type="InterPro" id="IPR050388">
    <property type="entry name" value="ABC_Ni/Peptide_Import"/>
</dbReference>
<dbReference type="CDD" id="cd03257">
    <property type="entry name" value="ABC_NikE_OppD_transporters"/>
    <property type="match status" value="1"/>
</dbReference>
<dbReference type="NCBIfam" id="TIGR01727">
    <property type="entry name" value="oligo_HPY"/>
    <property type="match status" value="1"/>
</dbReference>
<dbReference type="Proteomes" id="UP000831775">
    <property type="component" value="Chromosome"/>
</dbReference>
<dbReference type="Pfam" id="PF00005">
    <property type="entry name" value="ABC_tran"/>
    <property type="match status" value="1"/>
</dbReference>
<dbReference type="InterPro" id="IPR013563">
    <property type="entry name" value="Oligopep_ABC_C"/>
</dbReference>
<dbReference type="SMART" id="SM00382">
    <property type="entry name" value="AAA"/>
    <property type="match status" value="1"/>
</dbReference>
<evidence type="ECO:0000256" key="6">
    <source>
        <dbReference type="ARBA" id="ARBA00022840"/>
    </source>
</evidence>
<evidence type="ECO:0000259" key="8">
    <source>
        <dbReference type="PROSITE" id="PS50893"/>
    </source>
</evidence>
<evidence type="ECO:0000256" key="4">
    <source>
        <dbReference type="ARBA" id="ARBA00022475"/>
    </source>
</evidence>
<dbReference type="InterPro" id="IPR003439">
    <property type="entry name" value="ABC_transporter-like_ATP-bd"/>
</dbReference>
<dbReference type="EMBL" id="CP095043">
    <property type="protein sequence ID" value="UOQ59470.1"/>
    <property type="molecule type" value="Genomic_DNA"/>
</dbReference>
<evidence type="ECO:0000256" key="2">
    <source>
        <dbReference type="ARBA" id="ARBA00005417"/>
    </source>
</evidence>
<dbReference type="RefSeq" id="WP_244684499.1">
    <property type="nucleotide sequence ID" value="NZ_CP095043.1"/>
</dbReference>
<keyword evidence="5" id="KW-0547">Nucleotide-binding</keyword>
<dbReference type="PANTHER" id="PTHR43297:SF2">
    <property type="entry name" value="DIPEPTIDE TRANSPORT ATP-BINDING PROTEIN DPPD"/>
    <property type="match status" value="1"/>
</dbReference>
<evidence type="ECO:0000256" key="1">
    <source>
        <dbReference type="ARBA" id="ARBA00004202"/>
    </source>
</evidence>
<evidence type="ECO:0000256" key="5">
    <source>
        <dbReference type="ARBA" id="ARBA00022741"/>
    </source>
</evidence>
<dbReference type="GO" id="GO:0005524">
    <property type="term" value="F:ATP binding"/>
    <property type="evidence" value="ECO:0007669"/>
    <property type="project" value="UniProtKB-KW"/>
</dbReference>
<evidence type="ECO:0000256" key="7">
    <source>
        <dbReference type="ARBA" id="ARBA00023136"/>
    </source>
</evidence>
<evidence type="ECO:0000256" key="3">
    <source>
        <dbReference type="ARBA" id="ARBA00022448"/>
    </source>
</evidence>
<protein>
    <submittedName>
        <fullName evidence="9">ABC transporter ATP-binding protein</fullName>
    </submittedName>
</protein>
<keyword evidence="7" id="KW-0472">Membrane</keyword>
<dbReference type="PROSITE" id="PS00211">
    <property type="entry name" value="ABC_TRANSPORTER_1"/>
    <property type="match status" value="1"/>
</dbReference>
<keyword evidence="6 9" id="KW-0067">ATP-binding</keyword>
<dbReference type="PROSITE" id="PS50893">
    <property type="entry name" value="ABC_TRANSPORTER_2"/>
    <property type="match status" value="1"/>
</dbReference>
<sequence>MTHDAEPILEVTDLSITFSTDAGTATSVDGLSFQLFPGETLGVVGESGSGKSVTSMAVLGLLPKAATVTGSIRLGGEELLGRSEGQLREIRGKRIAMIFQDALAALNPVHSVGDQLAEAVRVHDPKLPRAELRARAIELLDTVGIPSPEQRVDQFPHEFSGGMRQRIMIAMSIANDPDVLIADEPTTALDVTVQAQVLDVLRRIQERTGSAMLLITHDLGVVAGLADRVLVMYAGRKAEEAPVEPIFYETAHPYTLGLLRSMPRLDIDAGSEPLYSIPGTPPEATRQPPGCRFAPRCAFAVSGLCDTHEVPLHRIADDHLAACLRLDDVRAERMEGAR</sequence>
<gene>
    <name evidence="9" type="ORF">MUN76_10440</name>
</gene>
<dbReference type="InterPro" id="IPR017871">
    <property type="entry name" value="ABC_transporter-like_CS"/>
</dbReference>
<reference evidence="9 10" key="1">
    <citation type="submission" date="2022-04" db="EMBL/GenBank/DDBJ databases">
        <title>Leucobacter sp. isolated from rhizosphere of onion.</title>
        <authorList>
            <person name="Won M."/>
            <person name="Lee C.-M."/>
            <person name="Woen H.-Y."/>
            <person name="Kwon S.-W."/>
        </authorList>
    </citation>
    <scope>NUCLEOTIDE SEQUENCE [LARGE SCALE GENOMIC DNA]</scope>
    <source>
        <strain evidence="9 10">H25R-14</strain>
    </source>
</reference>
<dbReference type="SUPFAM" id="SSF52540">
    <property type="entry name" value="P-loop containing nucleoside triphosphate hydrolases"/>
    <property type="match status" value="1"/>
</dbReference>
<keyword evidence="3" id="KW-0813">Transport</keyword>
<keyword evidence="10" id="KW-1185">Reference proteome</keyword>
<keyword evidence="4" id="KW-1003">Cell membrane</keyword>
<dbReference type="PANTHER" id="PTHR43297">
    <property type="entry name" value="OLIGOPEPTIDE TRANSPORT ATP-BINDING PROTEIN APPD"/>
    <property type="match status" value="1"/>
</dbReference>
<evidence type="ECO:0000313" key="9">
    <source>
        <dbReference type="EMBL" id="UOQ59470.1"/>
    </source>
</evidence>
<name>A0ABY4FT68_9MICO</name>
<organism evidence="9 10">
    <name type="scientific">Leucobacter rhizosphaerae</name>
    <dbReference type="NCBI Taxonomy" id="2932245"/>
    <lineage>
        <taxon>Bacteria</taxon>
        <taxon>Bacillati</taxon>
        <taxon>Actinomycetota</taxon>
        <taxon>Actinomycetes</taxon>
        <taxon>Micrococcales</taxon>
        <taxon>Microbacteriaceae</taxon>
        <taxon>Leucobacter</taxon>
    </lineage>
</organism>
<comment type="similarity">
    <text evidence="2">Belongs to the ABC transporter superfamily.</text>
</comment>
<dbReference type="InterPro" id="IPR027417">
    <property type="entry name" value="P-loop_NTPase"/>
</dbReference>
<dbReference type="InterPro" id="IPR003593">
    <property type="entry name" value="AAA+_ATPase"/>
</dbReference>
<dbReference type="Gene3D" id="3.40.50.300">
    <property type="entry name" value="P-loop containing nucleotide triphosphate hydrolases"/>
    <property type="match status" value="1"/>
</dbReference>
<accession>A0ABY4FT68</accession>
<evidence type="ECO:0000313" key="10">
    <source>
        <dbReference type="Proteomes" id="UP000831775"/>
    </source>
</evidence>
<comment type="subcellular location">
    <subcellularLocation>
        <location evidence="1">Cell membrane</location>
        <topology evidence="1">Peripheral membrane protein</topology>
    </subcellularLocation>
</comment>